<dbReference type="EMBL" id="QXGE01003036">
    <property type="protein sequence ID" value="KAE9277506.1"/>
    <property type="molecule type" value="Genomic_DNA"/>
</dbReference>
<evidence type="ECO:0000313" key="4">
    <source>
        <dbReference type="Proteomes" id="UP000437068"/>
    </source>
</evidence>
<comment type="caution">
    <text evidence="2">The sequence shown here is derived from an EMBL/GenBank/DDBJ whole genome shotgun (WGS) entry which is preliminary data.</text>
</comment>
<evidence type="ECO:0000313" key="2">
    <source>
        <dbReference type="EMBL" id="KAE9277506.1"/>
    </source>
</evidence>
<sequence length="85" mass="9603">MLNGIENVFSAYKAAVKWYMAANRARILNVPEHMTIADHRSSFLLHAANNIFPDVVMAAMCRRCIHHTFAFIADAILLKDMKVGK</sequence>
<dbReference type="OrthoDB" id="6231388at2759"/>
<evidence type="ECO:0000313" key="1">
    <source>
        <dbReference type="EMBL" id="KAE9173395.1"/>
    </source>
</evidence>
<dbReference type="Proteomes" id="UP000433483">
    <property type="component" value="Unassembled WGS sequence"/>
</dbReference>
<evidence type="ECO:0008006" key="5">
    <source>
        <dbReference type="Google" id="ProtNLM"/>
    </source>
</evidence>
<name>A0A6A4BW88_9STRA</name>
<dbReference type="Proteomes" id="UP000437068">
    <property type="component" value="Unassembled WGS sequence"/>
</dbReference>
<proteinExistence type="predicted"/>
<dbReference type="EMBL" id="QXGB01003010">
    <property type="protein sequence ID" value="KAE9173395.1"/>
    <property type="molecule type" value="Genomic_DNA"/>
</dbReference>
<organism evidence="2 4">
    <name type="scientific">Phytophthora fragariae</name>
    <dbReference type="NCBI Taxonomy" id="53985"/>
    <lineage>
        <taxon>Eukaryota</taxon>
        <taxon>Sar</taxon>
        <taxon>Stramenopiles</taxon>
        <taxon>Oomycota</taxon>
        <taxon>Peronosporomycetes</taxon>
        <taxon>Peronosporales</taxon>
        <taxon>Peronosporaceae</taxon>
        <taxon>Phytophthora</taxon>
    </lineage>
</organism>
<evidence type="ECO:0000313" key="3">
    <source>
        <dbReference type="Proteomes" id="UP000433483"/>
    </source>
</evidence>
<dbReference type="AlphaFoldDB" id="A0A6A4BW88"/>
<accession>A0A6A4BW88</accession>
<keyword evidence="3" id="KW-1185">Reference proteome</keyword>
<reference evidence="3 4" key="1">
    <citation type="submission" date="2018-08" db="EMBL/GenBank/DDBJ databases">
        <title>Genomic investigation of the strawberry pathogen Phytophthora fragariae indicates pathogenicity is determined by transcriptional variation in three key races.</title>
        <authorList>
            <person name="Adams T.M."/>
            <person name="Armitage A.D."/>
            <person name="Sobczyk M.K."/>
            <person name="Bates H.J."/>
            <person name="Dunwell J.M."/>
            <person name="Nellist C.F."/>
            <person name="Harrison R.J."/>
        </authorList>
    </citation>
    <scope>NUCLEOTIDE SEQUENCE [LARGE SCALE GENOMIC DNA]</scope>
    <source>
        <strain evidence="2 4">A4</strain>
        <strain evidence="1 3">NOV-27</strain>
    </source>
</reference>
<protein>
    <recommendedName>
        <fullName evidence="5">DDE-1 domain-containing protein</fullName>
    </recommendedName>
</protein>
<gene>
    <name evidence="2" type="ORF">PF001_g25620</name>
    <name evidence="1" type="ORF">PF005_g26292</name>
</gene>